<evidence type="ECO:0000313" key="4">
    <source>
        <dbReference type="Proteomes" id="UP000186102"/>
    </source>
</evidence>
<evidence type="ECO:0000313" key="3">
    <source>
        <dbReference type="EMBL" id="OLN25821.1"/>
    </source>
</evidence>
<sequence>MKTAYEWKSGFAEAAQNYISLKQQTGMKFQTQERYLRHFDTFYYSNGFEGSTLTKEIVNDFIYDPNERPVSHHNKEVVMRDFAIYLTDRGYHAYVAEVKTVLPRCKFIPHIFTDDETRRMFAAIDNYPQARMSYRNAVDPVLFRFLYGTGVRISEALNLVLNDVNVESGTATIRAAKNMKDRLIPMTESLTRRIIIFMNGFHRYSDGKMWLFPGYHNGTMGQMDKSTTYNHFRDYLLMADIHHTAIGPRVHSFRHGFAVKCLKNWVLAGNDLTVMLPYLSAYMGHSDFRATQYYLRLTSDLYPDIVRRVEAEFGYVIPEGGIIYDES</sequence>
<dbReference type="Gene3D" id="1.10.443.10">
    <property type="entry name" value="Intergrase catalytic core"/>
    <property type="match status" value="1"/>
</dbReference>
<protein>
    <submittedName>
        <fullName evidence="3">Putative integrase/recombinase</fullName>
    </submittedName>
</protein>
<dbReference type="Proteomes" id="UP000186102">
    <property type="component" value="Unassembled WGS sequence"/>
</dbReference>
<dbReference type="EMBL" id="MLBF01000098">
    <property type="protein sequence ID" value="OLN25821.1"/>
    <property type="molecule type" value="Genomic_DNA"/>
</dbReference>
<dbReference type="Pfam" id="PF00589">
    <property type="entry name" value="Phage_integrase"/>
    <property type="match status" value="1"/>
</dbReference>
<dbReference type="PROSITE" id="PS51898">
    <property type="entry name" value="TYR_RECOMBINASE"/>
    <property type="match status" value="1"/>
</dbReference>
<dbReference type="RefSeq" id="WP_075367440.1">
    <property type="nucleotide sequence ID" value="NZ_MLBF01000098.1"/>
</dbReference>
<keyword evidence="4" id="KW-1185">Reference proteome</keyword>
<dbReference type="GO" id="GO:0003677">
    <property type="term" value="F:DNA binding"/>
    <property type="evidence" value="ECO:0007669"/>
    <property type="project" value="InterPro"/>
</dbReference>
<accession>A0A1Q8QET4</accession>
<name>A0A1Q8QET4_9FIRM</name>
<dbReference type="GO" id="GO:0006310">
    <property type="term" value="P:DNA recombination"/>
    <property type="evidence" value="ECO:0007669"/>
    <property type="project" value="UniProtKB-KW"/>
</dbReference>
<feature type="domain" description="Tyr recombinase" evidence="2">
    <location>
        <begin position="107"/>
        <end position="307"/>
    </location>
</feature>
<organism evidence="3 4">
    <name type="scientific">Desulfosporosinus metallidurans</name>
    <dbReference type="NCBI Taxonomy" id="1888891"/>
    <lineage>
        <taxon>Bacteria</taxon>
        <taxon>Bacillati</taxon>
        <taxon>Bacillota</taxon>
        <taxon>Clostridia</taxon>
        <taxon>Eubacteriales</taxon>
        <taxon>Desulfitobacteriaceae</taxon>
        <taxon>Desulfosporosinus</taxon>
    </lineage>
</organism>
<dbReference type="InterPro" id="IPR050090">
    <property type="entry name" value="Tyrosine_recombinase_XerCD"/>
</dbReference>
<keyword evidence="1" id="KW-0233">DNA recombination</keyword>
<dbReference type="STRING" id="1888891.DSOL_5216"/>
<dbReference type="InterPro" id="IPR011010">
    <property type="entry name" value="DNA_brk_join_enz"/>
</dbReference>
<dbReference type="PANTHER" id="PTHR30349:SF64">
    <property type="entry name" value="PROPHAGE INTEGRASE INTD-RELATED"/>
    <property type="match status" value="1"/>
</dbReference>
<evidence type="ECO:0000256" key="1">
    <source>
        <dbReference type="ARBA" id="ARBA00023172"/>
    </source>
</evidence>
<dbReference type="SUPFAM" id="SSF56349">
    <property type="entry name" value="DNA breaking-rejoining enzymes"/>
    <property type="match status" value="1"/>
</dbReference>
<comment type="caution">
    <text evidence="3">The sequence shown here is derived from an EMBL/GenBank/DDBJ whole genome shotgun (WGS) entry which is preliminary data.</text>
</comment>
<reference evidence="3 4" key="1">
    <citation type="submission" date="2016-09" db="EMBL/GenBank/DDBJ databases">
        <title>Complete genome of Desulfosporosinus sp. OL.</title>
        <authorList>
            <person name="Mardanov A."/>
            <person name="Beletsky A."/>
            <person name="Panova A."/>
            <person name="Karnachuk O."/>
            <person name="Ravin N."/>
        </authorList>
    </citation>
    <scope>NUCLEOTIDE SEQUENCE [LARGE SCALE GENOMIC DNA]</scope>
    <source>
        <strain evidence="3 4">OL</strain>
    </source>
</reference>
<gene>
    <name evidence="3" type="ORF">DSOL_5216</name>
</gene>
<dbReference type="PANTHER" id="PTHR30349">
    <property type="entry name" value="PHAGE INTEGRASE-RELATED"/>
    <property type="match status" value="1"/>
</dbReference>
<dbReference type="InterPro" id="IPR002104">
    <property type="entry name" value="Integrase_catalytic"/>
</dbReference>
<evidence type="ECO:0000259" key="2">
    <source>
        <dbReference type="PROSITE" id="PS51898"/>
    </source>
</evidence>
<proteinExistence type="predicted"/>
<dbReference type="AlphaFoldDB" id="A0A1Q8QET4"/>
<dbReference type="InterPro" id="IPR013762">
    <property type="entry name" value="Integrase-like_cat_sf"/>
</dbReference>
<dbReference type="GO" id="GO:0015074">
    <property type="term" value="P:DNA integration"/>
    <property type="evidence" value="ECO:0007669"/>
    <property type="project" value="InterPro"/>
</dbReference>